<feature type="chain" id="PRO_5015203893" evidence="5">
    <location>
        <begin position="29"/>
        <end position="479"/>
    </location>
</feature>
<keyword evidence="3 4" id="KW-0378">Hydrolase</keyword>
<evidence type="ECO:0000259" key="7">
    <source>
        <dbReference type="Pfam" id="PF17189"/>
    </source>
</evidence>
<dbReference type="InterPro" id="IPR033453">
    <property type="entry name" value="Glyco_hydro_30_TIM-barrel"/>
</dbReference>
<dbReference type="GO" id="GO:0006680">
    <property type="term" value="P:glucosylceramide catabolic process"/>
    <property type="evidence" value="ECO:0007669"/>
    <property type="project" value="TreeGrafter"/>
</dbReference>
<evidence type="ECO:0000256" key="4">
    <source>
        <dbReference type="RuleBase" id="RU361188"/>
    </source>
</evidence>
<evidence type="ECO:0000256" key="3">
    <source>
        <dbReference type="ARBA" id="ARBA00022801"/>
    </source>
</evidence>
<feature type="signal peptide" evidence="5">
    <location>
        <begin position="1"/>
        <end position="28"/>
    </location>
</feature>
<keyword evidence="9" id="KW-1185">Reference proteome</keyword>
<name>A0A2P7QMF7_9SPHN</name>
<protein>
    <submittedName>
        <fullName evidence="8">Glycosyl hydrolase</fullName>
    </submittedName>
</protein>
<dbReference type="OrthoDB" id="9806701at2"/>
<dbReference type="InterPro" id="IPR017853">
    <property type="entry name" value="GH"/>
</dbReference>
<evidence type="ECO:0000259" key="6">
    <source>
        <dbReference type="Pfam" id="PF02055"/>
    </source>
</evidence>
<keyword evidence="2 5" id="KW-0732">Signal</keyword>
<gene>
    <name evidence="8" type="ORF">C7I55_17535</name>
</gene>
<dbReference type="Proteomes" id="UP000241167">
    <property type="component" value="Unassembled WGS sequence"/>
</dbReference>
<dbReference type="Gene3D" id="2.60.40.1180">
    <property type="entry name" value="Golgi alpha-mannosidase II"/>
    <property type="match status" value="1"/>
</dbReference>
<dbReference type="GO" id="GO:0016020">
    <property type="term" value="C:membrane"/>
    <property type="evidence" value="ECO:0007669"/>
    <property type="project" value="GOC"/>
</dbReference>
<dbReference type="Pfam" id="PF17189">
    <property type="entry name" value="Glyco_hydro_30C"/>
    <property type="match status" value="1"/>
</dbReference>
<evidence type="ECO:0000256" key="1">
    <source>
        <dbReference type="ARBA" id="ARBA00005382"/>
    </source>
</evidence>
<organism evidence="8 9">
    <name type="scientific">Allosphingosinicella deserti</name>
    <dbReference type="NCBI Taxonomy" id="2116704"/>
    <lineage>
        <taxon>Bacteria</taxon>
        <taxon>Pseudomonadati</taxon>
        <taxon>Pseudomonadota</taxon>
        <taxon>Alphaproteobacteria</taxon>
        <taxon>Sphingomonadales</taxon>
        <taxon>Sphingomonadaceae</taxon>
        <taxon>Allosphingosinicella</taxon>
    </lineage>
</organism>
<dbReference type="InterPro" id="IPR001139">
    <property type="entry name" value="Glyco_hydro_30"/>
</dbReference>
<accession>A0A2P7QMF7</accession>
<evidence type="ECO:0000313" key="9">
    <source>
        <dbReference type="Proteomes" id="UP000241167"/>
    </source>
</evidence>
<dbReference type="EMBL" id="PXYI01000005">
    <property type="protein sequence ID" value="PSJ39143.1"/>
    <property type="molecule type" value="Genomic_DNA"/>
</dbReference>
<dbReference type="Pfam" id="PF02055">
    <property type="entry name" value="Glyco_hydro_30"/>
    <property type="match status" value="1"/>
</dbReference>
<dbReference type="PANTHER" id="PTHR11069">
    <property type="entry name" value="GLUCOSYLCERAMIDASE"/>
    <property type="match status" value="1"/>
</dbReference>
<proteinExistence type="inferred from homology"/>
<comment type="similarity">
    <text evidence="1 4">Belongs to the glycosyl hydrolase 30 family.</text>
</comment>
<sequence>MCWKRIARVARRSIAGALLVGAASAAAAAPRGASEVESWLTTPDGTARLSERPRIVLQPGSPAGAIRVDRTRRYQEMVGFGAAISDASAYLIQNKLAPAKRDALLRDLFGRDGGVGFSFTRLTIGGSDFSRTHQSYDDRPAGESDPALRHFSVRIAEQEVLPVARAARAINTSLKIMATPWSPPGWMKTSGSMIKGTLRDEYRAAFATYLRRTVQDFGARGVPIDYLSIQNEPDFEPDDYPGMRLSAAQRAAIIGHYVGPEFARAGLATRILEWDHNWDKPEQPLAVLADPEAARFVSGVAWHCYGGDVSAQSKVRDLHPDKDVFFTECSGGEWSPGWTEAWPWMMRNLIIGTTRNWARGVLLWNLALDENFGPHLGGCGNCRGVVTIDSKTGAVTRNPEYYALGHLSRFVPRGARRIESTSPDPDLLTVAFEDEGALVLLAFNAGKKALAFAVASDGRHFRTRLAPNAAATFRWPAAR</sequence>
<dbReference type="InterPro" id="IPR013780">
    <property type="entry name" value="Glyco_hydro_b"/>
</dbReference>
<comment type="caution">
    <text evidence="8">The sequence shown here is derived from an EMBL/GenBank/DDBJ whole genome shotgun (WGS) entry which is preliminary data.</text>
</comment>
<keyword evidence="4" id="KW-0326">Glycosidase</keyword>
<dbReference type="InterPro" id="IPR033452">
    <property type="entry name" value="GH30_C"/>
</dbReference>
<dbReference type="GO" id="GO:0004348">
    <property type="term" value="F:glucosylceramidase activity"/>
    <property type="evidence" value="ECO:0007669"/>
    <property type="project" value="InterPro"/>
</dbReference>
<reference evidence="8 9" key="1">
    <citation type="submission" date="2018-03" db="EMBL/GenBank/DDBJ databases">
        <title>The draft genome of Sphingosinicella sp. GL-C-18.</title>
        <authorList>
            <person name="Liu L."/>
            <person name="Li L."/>
            <person name="Liang L."/>
            <person name="Zhang X."/>
            <person name="Wang T."/>
        </authorList>
    </citation>
    <scope>NUCLEOTIDE SEQUENCE [LARGE SCALE GENOMIC DNA]</scope>
    <source>
        <strain evidence="8 9">GL-C-18</strain>
    </source>
</reference>
<dbReference type="PANTHER" id="PTHR11069:SF23">
    <property type="entry name" value="LYSOSOMAL ACID GLUCOSYLCERAMIDASE"/>
    <property type="match status" value="1"/>
</dbReference>
<feature type="domain" description="Glycosyl hydrolase family 30 TIM-barrel" evidence="6">
    <location>
        <begin position="79"/>
        <end position="411"/>
    </location>
</feature>
<evidence type="ECO:0000256" key="2">
    <source>
        <dbReference type="ARBA" id="ARBA00022729"/>
    </source>
</evidence>
<dbReference type="Gene3D" id="3.20.20.80">
    <property type="entry name" value="Glycosidases"/>
    <property type="match status" value="1"/>
</dbReference>
<feature type="domain" description="Glycosyl hydrolase family 30 beta sandwich" evidence="7">
    <location>
        <begin position="414"/>
        <end position="473"/>
    </location>
</feature>
<evidence type="ECO:0000313" key="8">
    <source>
        <dbReference type="EMBL" id="PSJ39143.1"/>
    </source>
</evidence>
<dbReference type="SUPFAM" id="SSF51445">
    <property type="entry name" value="(Trans)glycosidases"/>
    <property type="match status" value="1"/>
</dbReference>
<evidence type="ECO:0000256" key="5">
    <source>
        <dbReference type="SAM" id="SignalP"/>
    </source>
</evidence>
<dbReference type="AlphaFoldDB" id="A0A2P7QMF7"/>